<evidence type="ECO:0000256" key="10">
    <source>
        <dbReference type="ARBA" id="ARBA00035105"/>
    </source>
</evidence>
<dbReference type="GO" id="GO:0006325">
    <property type="term" value="P:chromatin organization"/>
    <property type="evidence" value="ECO:0007669"/>
    <property type="project" value="UniProtKB-KW"/>
</dbReference>
<dbReference type="InterPro" id="IPR009060">
    <property type="entry name" value="UBA-like_sf"/>
</dbReference>
<evidence type="ECO:0000256" key="13">
    <source>
        <dbReference type="ARBA" id="ARBA00042567"/>
    </source>
</evidence>
<evidence type="ECO:0000256" key="9">
    <source>
        <dbReference type="ARBA" id="ARBA00023242"/>
    </source>
</evidence>
<keyword evidence="9" id="KW-0539">Nucleus</keyword>
<evidence type="ECO:0000256" key="14">
    <source>
        <dbReference type="SAM" id="MobiDB-lite"/>
    </source>
</evidence>
<feature type="domain" description="Tudor" evidence="16">
    <location>
        <begin position="633"/>
        <end position="693"/>
    </location>
</feature>
<dbReference type="InterPro" id="IPR042470">
    <property type="entry name" value="RMI1_N_C_sf"/>
</dbReference>
<comment type="subcellular location">
    <subcellularLocation>
        <location evidence="1">Nucleus speckle</location>
    </subcellularLocation>
    <subcellularLocation>
        <location evidence="2">Nucleus</location>
        <location evidence="2">Cajal body</location>
    </subcellularLocation>
</comment>
<dbReference type="PANTHER" id="PTHR13681">
    <property type="entry name" value="SURVIVAL OF MOTOR NEURON-RELATED-SPLICING FACTOR 30-RELATED"/>
    <property type="match status" value="1"/>
</dbReference>
<evidence type="ECO:0000256" key="12">
    <source>
        <dbReference type="ARBA" id="ARBA00041083"/>
    </source>
</evidence>
<evidence type="ECO:0000256" key="11">
    <source>
        <dbReference type="ARBA" id="ARBA00037618"/>
    </source>
</evidence>
<keyword evidence="17" id="KW-1185">Reference proteome</keyword>
<dbReference type="PROSITE" id="PS50304">
    <property type="entry name" value="TUDOR"/>
    <property type="match status" value="1"/>
</dbReference>
<dbReference type="KEGG" id="aplc:110984431"/>
<dbReference type="CTD" id="81550"/>
<dbReference type="GO" id="GO:0006397">
    <property type="term" value="P:mRNA processing"/>
    <property type="evidence" value="ECO:0007669"/>
    <property type="project" value="UniProtKB-KW"/>
</dbReference>
<dbReference type="InterPro" id="IPR010304">
    <property type="entry name" value="SMN_Tudor"/>
</dbReference>
<dbReference type="SMART" id="SM00165">
    <property type="entry name" value="UBA"/>
    <property type="match status" value="1"/>
</dbReference>
<dbReference type="GO" id="GO:0005681">
    <property type="term" value="C:spliceosomal complex"/>
    <property type="evidence" value="ECO:0007669"/>
    <property type="project" value="UniProtKB-KW"/>
</dbReference>
<dbReference type="GeneID" id="110984431"/>
<evidence type="ECO:0000256" key="8">
    <source>
        <dbReference type="ARBA" id="ARBA00023187"/>
    </source>
</evidence>
<feature type="region of interest" description="Disordered" evidence="14">
    <location>
        <begin position="170"/>
        <end position="290"/>
    </location>
</feature>
<feature type="compositionally biased region" description="Basic and acidic residues" evidence="14">
    <location>
        <begin position="256"/>
        <end position="277"/>
    </location>
</feature>
<dbReference type="SMART" id="SM00333">
    <property type="entry name" value="TUDOR"/>
    <property type="match status" value="1"/>
</dbReference>
<dbReference type="Gene3D" id="1.10.8.10">
    <property type="entry name" value="DNA helicase RuvA subunit, C-terminal domain"/>
    <property type="match status" value="1"/>
</dbReference>
<feature type="compositionally biased region" description="Basic and acidic residues" evidence="14">
    <location>
        <begin position="455"/>
        <end position="472"/>
    </location>
</feature>
<dbReference type="GO" id="GO:0003723">
    <property type="term" value="F:RNA binding"/>
    <property type="evidence" value="ECO:0007669"/>
    <property type="project" value="InterPro"/>
</dbReference>
<evidence type="ECO:0000256" key="7">
    <source>
        <dbReference type="ARBA" id="ARBA00022853"/>
    </source>
</evidence>
<dbReference type="GO" id="GO:0005737">
    <property type="term" value="C:cytoplasm"/>
    <property type="evidence" value="ECO:0007669"/>
    <property type="project" value="InterPro"/>
</dbReference>
<dbReference type="Gene3D" id="2.30.30.140">
    <property type="match status" value="1"/>
</dbReference>
<evidence type="ECO:0000313" key="18">
    <source>
        <dbReference type="RefSeq" id="XP_022100325.1"/>
    </source>
</evidence>
<dbReference type="PROSITE" id="PS50030">
    <property type="entry name" value="UBA"/>
    <property type="match status" value="1"/>
</dbReference>
<dbReference type="OrthoDB" id="434939at2759"/>
<evidence type="ECO:0000256" key="1">
    <source>
        <dbReference type="ARBA" id="ARBA00004324"/>
    </source>
</evidence>
<dbReference type="InterPro" id="IPR013894">
    <property type="entry name" value="RMI1_OB"/>
</dbReference>
<evidence type="ECO:0000256" key="6">
    <source>
        <dbReference type="ARBA" id="ARBA00022728"/>
    </source>
</evidence>
<dbReference type="Pfam" id="PF06003">
    <property type="entry name" value="SMN_Tudor"/>
    <property type="match status" value="1"/>
</dbReference>
<name>A0A8B7Z6A7_ACAPL</name>
<keyword evidence="7" id="KW-0156">Chromatin regulator</keyword>
<dbReference type="InterPro" id="IPR015940">
    <property type="entry name" value="UBA"/>
</dbReference>
<comment type="function">
    <text evidence="10">Scaffolding protein that specifically recognizes and binds dimethylarginine-containing proteins. Plays a role in the regulation of translation of target mRNAs by binding Arg/Gly-rich motifs (GAR) in dimethylarginine-containing proteins. In nucleus, acts as a coactivator: recognizes and binds asymmetric dimethylation on the core histone tails associated with transcriptional activation (H3R17me2a and H4R3me2a) and recruits proteins at these arginine-methylated loci. In cytoplasm, acts as an antiviral factor that participates in the assembly of stress granules together with G3BP1.</text>
</comment>
<feature type="compositionally biased region" description="Basic and acidic residues" evidence="14">
    <location>
        <begin position="559"/>
        <end position="579"/>
    </location>
</feature>
<dbReference type="Pfam" id="PF08585">
    <property type="entry name" value="RMI1_N_C"/>
    <property type="match status" value="1"/>
</dbReference>
<sequence length="758" mass="84145">MVEAALLSQGWHLSKEGLEQCKNGSPDSRVESIVRKAMDLDLRHIGVAAFPTDINKGKADKLQGPMVLQVQKTRNISAPKVNEDSGVAPPLLRLQLTDGHTTAMALVISNITKIGLSTPPGSKVKLTGAVACNHGFLLLTTSNCAFLGGYVKELVERWELAKSLYHHTRTAAGGSSGPPPWVPFGQRNKQREAGQKATKVTMKKSLEDPKAKEQTDQDKEFAEQRKAAIQEVNKSKPGLGKTFGGTKAPAAALQVKEGRETGRRGRDSLRNVRRGEQGDDQPATGKTRLDGIYRDLDYGGYQPAEKDIQQLVSMGFRRDAASNALRKHMGNADAAVEMLLKEPGPSEPQSQKFGRQRPDTRPDRSRGSGRRGRWGDDEEEGSAPPTGPATLFDFLQPKLGKDNETGSQSTGQASRKDLGRFRDFSDEQPSSVTEAGISFVHEGRRSNYKQVECQEGGHQKDNNMERGRRSYQEKSSSGRTDANPARKDGRGRNPDRNYGNKENSSFRDRNSAQDRHGDNRQGDSYQQRRNNTRGDGHQYNESRGNYHSSRNQQDNMSRGQDRPERNASFRSRDFQDNRPPRFQKQKNAQLSQVDRQPSNRYPNYQGVGNQSQPAETLSSNSVFSGSQTQQRPNLNPGDSCQAKYWEDNRFYDAVVTAIHPSGKTCVVVFSEYGNHEEVKMTDVRPLPSGEWRSPSPGPPVPSLLMSGKGGTFEGSTTTHLEFRQGGEGTVYTRPRQQREPRRNVRPAQSLYEPPSSRK</sequence>
<feature type="region of interest" description="Disordered" evidence="14">
    <location>
        <begin position="335"/>
        <end position="640"/>
    </location>
</feature>
<evidence type="ECO:0000259" key="15">
    <source>
        <dbReference type="PROSITE" id="PS50030"/>
    </source>
</evidence>
<keyword evidence="6" id="KW-0747">Spliceosome</keyword>
<dbReference type="AlphaFoldDB" id="A0A8B7Z6A7"/>
<dbReference type="SUPFAM" id="SSF46934">
    <property type="entry name" value="UBA-like"/>
    <property type="match status" value="1"/>
</dbReference>
<dbReference type="GO" id="GO:0016607">
    <property type="term" value="C:nuclear speck"/>
    <property type="evidence" value="ECO:0007669"/>
    <property type="project" value="UniProtKB-SubCell"/>
</dbReference>
<dbReference type="GO" id="GO:0008380">
    <property type="term" value="P:RNA splicing"/>
    <property type="evidence" value="ECO:0007669"/>
    <property type="project" value="UniProtKB-KW"/>
</dbReference>
<dbReference type="Proteomes" id="UP000694845">
    <property type="component" value="Unplaced"/>
</dbReference>
<dbReference type="PANTHER" id="PTHR13681:SF24">
    <property type="entry name" value="TUDOR DOMAIN-CONTAINING PROTEIN 3"/>
    <property type="match status" value="1"/>
</dbReference>
<dbReference type="GO" id="GO:0015030">
    <property type="term" value="C:Cajal body"/>
    <property type="evidence" value="ECO:0007669"/>
    <property type="project" value="UniProtKB-SubCell"/>
</dbReference>
<protein>
    <recommendedName>
        <fullName evidence="12">Survival of motor neuron-related-splicing factor 30</fullName>
    </recommendedName>
    <alternativeName>
        <fullName evidence="13">Survival motor neuron domain-containing protein 1</fullName>
    </alternativeName>
    <alternativeName>
        <fullName evidence="4">Tudor domain-containing protein 3</fullName>
    </alternativeName>
</protein>
<accession>A0A8B7Z6A7</accession>
<feature type="compositionally biased region" description="Basic and acidic residues" evidence="14">
    <location>
        <begin position="204"/>
        <end position="228"/>
    </location>
</feature>
<evidence type="ECO:0000256" key="4">
    <source>
        <dbReference type="ARBA" id="ARBA00013421"/>
    </source>
</evidence>
<dbReference type="CDD" id="cd20413">
    <property type="entry name" value="Tudor_TDRD3"/>
    <property type="match status" value="1"/>
</dbReference>
<evidence type="ECO:0000313" key="17">
    <source>
        <dbReference type="Proteomes" id="UP000694845"/>
    </source>
</evidence>
<evidence type="ECO:0000259" key="16">
    <source>
        <dbReference type="PROSITE" id="PS50304"/>
    </source>
</evidence>
<feature type="compositionally biased region" description="Basic and acidic residues" evidence="14">
    <location>
        <begin position="484"/>
        <end position="521"/>
    </location>
</feature>
<dbReference type="InterPro" id="IPR002999">
    <property type="entry name" value="Tudor"/>
</dbReference>
<feature type="region of interest" description="Disordered" evidence="14">
    <location>
        <begin position="685"/>
        <end position="758"/>
    </location>
</feature>
<reference evidence="18" key="1">
    <citation type="submission" date="2025-08" db="UniProtKB">
        <authorList>
            <consortium name="RefSeq"/>
        </authorList>
    </citation>
    <scope>IDENTIFICATION</scope>
</reference>
<evidence type="ECO:0000256" key="2">
    <source>
        <dbReference type="ARBA" id="ARBA00004408"/>
    </source>
</evidence>
<keyword evidence="5" id="KW-0507">mRNA processing</keyword>
<proteinExistence type="inferred from homology"/>
<organism evidence="17 18">
    <name type="scientific">Acanthaster planci</name>
    <name type="common">Crown-of-thorns starfish</name>
    <dbReference type="NCBI Taxonomy" id="133434"/>
    <lineage>
        <taxon>Eukaryota</taxon>
        <taxon>Metazoa</taxon>
        <taxon>Echinodermata</taxon>
        <taxon>Eleutherozoa</taxon>
        <taxon>Asterozoa</taxon>
        <taxon>Asteroidea</taxon>
        <taxon>Valvatacea</taxon>
        <taxon>Valvatida</taxon>
        <taxon>Acanthasteridae</taxon>
        <taxon>Acanthaster</taxon>
    </lineage>
</organism>
<gene>
    <name evidence="18" type="primary">LOC110984431</name>
</gene>
<dbReference type="SUPFAM" id="SSF63748">
    <property type="entry name" value="Tudor/PWWP/MBT"/>
    <property type="match status" value="1"/>
</dbReference>
<dbReference type="InterPro" id="IPR047379">
    <property type="entry name" value="Tudor_TDRD3"/>
</dbReference>
<keyword evidence="8" id="KW-0508">mRNA splicing</keyword>
<feature type="domain" description="UBA" evidence="15">
    <location>
        <begin position="302"/>
        <end position="342"/>
    </location>
</feature>
<evidence type="ECO:0000256" key="3">
    <source>
        <dbReference type="ARBA" id="ARBA00005371"/>
    </source>
</evidence>
<comment type="similarity">
    <text evidence="3">Belongs to the SMN family.</text>
</comment>
<dbReference type="Gene3D" id="2.40.50.770">
    <property type="entry name" value="RecQ-mediated genome instability protein Rmi1, C-terminal domain"/>
    <property type="match status" value="1"/>
</dbReference>
<comment type="function">
    <text evidence="11">Involved in spliceosome assembly.</text>
</comment>
<dbReference type="SMART" id="SM01161">
    <property type="entry name" value="DUF1767"/>
    <property type="match status" value="1"/>
</dbReference>
<dbReference type="CDD" id="cd14270">
    <property type="entry name" value="UBA"/>
    <property type="match status" value="1"/>
</dbReference>
<feature type="compositionally biased region" description="Basic and acidic residues" evidence="14">
    <location>
        <begin position="356"/>
        <end position="366"/>
    </location>
</feature>
<dbReference type="RefSeq" id="XP_022100325.1">
    <property type="nucleotide sequence ID" value="XM_022244633.1"/>
</dbReference>
<evidence type="ECO:0000256" key="5">
    <source>
        <dbReference type="ARBA" id="ARBA00022664"/>
    </source>
</evidence>
<feature type="compositionally biased region" description="Polar residues" evidence="14">
    <location>
        <begin position="585"/>
        <end position="638"/>
    </location>
</feature>
<feature type="compositionally biased region" description="Basic and acidic residues" evidence="14">
    <location>
        <begin position="414"/>
        <end position="425"/>
    </location>
</feature>
<dbReference type="Pfam" id="PF00627">
    <property type="entry name" value="UBA"/>
    <property type="match status" value="1"/>
</dbReference>
<feature type="compositionally biased region" description="Polar residues" evidence="14">
    <location>
        <begin position="541"/>
        <end position="558"/>
    </location>
</feature>